<name>A0A7N9DAW8_MACFA</name>
<keyword evidence="1" id="KW-0472">Membrane</keyword>
<keyword evidence="3" id="KW-1185">Reference proteome</keyword>
<dbReference type="AlphaFoldDB" id="A0A7N9DAW8"/>
<proteinExistence type="predicted"/>
<dbReference type="Ensembl" id="ENSMFAT00000078882.1">
    <property type="protein sequence ID" value="ENSMFAP00000061468.1"/>
    <property type="gene ID" value="ENSMFAG00000050091.1"/>
</dbReference>
<organism evidence="2 3">
    <name type="scientific">Macaca fascicularis</name>
    <name type="common">Crab-eating macaque</name>
    <name type="synonym">Cynomolgus monkey</name>
    <dbReference type="NCBI Taxonomy" id="9541"/>
    <lineage>
        <taxon>Eukaryota</taxon>
        <taxon>Metazoa</taxon>
        <taxon>Chordata</taxon>
        <taxon>Craniata</taxon>
        <taxon>Vertebrata</taxon>
        <taxon>Euteleostomi</taxon>
        <taxon>Mammalia</taxon>
        <taxon>Eutheria</taxon>
        <taxon>Euarchontoglires</taxon>
        <taxon>Primates</taxon>
        <taxon>Haplorrhini</taxon>
        <taxon>Catarrhini</taxon>
        <taxon>Cercopithecidae</taxon>
        <taxon>Cercopithecinae</taxon>
        <taxon>Macaca</taxon>
    </lineage>
</organism>
<accession>A0A7N9DAW8</accession>
<evidence type="ECO:0000313" key="3">
    <source>
        <dbReference type="Proteomes" id="UP000233100"/>
    </source>
</evidence>
<feature type="transmembrane region" description="Helical" evidence="1">
    <location>
        <begin position="37"/>
        <end position="57"/>
    </location>
</feature>
<reference evidence="2" key="3">
    <citation type="submission" date="2025-09" db="UniProtKB">
        <authorList>
            <consortium name="Ensembl"/>
        </authorList>
    </citation>
    <scope>IDENTIFICATION</scope>
</reference>
<dbReference type="Proteomes" id="UP000233100">
    <property type="component" value="Chromosome X"/>
</dbReference>
<protein>
    <submittedName>
        <fullName evidence="2">Uncharacterized protein</fullName>
    </submittedName>
</protein>
<evidence type="ECO:0000256" key="1">
    <source>
        <dbReference type="SAM" id="Phobius"/>
    </source>
</evidence>
<dbReference type="GeneTree" id="ENSGT01150000287932"/>
<evidence type="ECO:0000313" key="2">
    <source>
        <dbReference type="Ensembl" id="ENSMFAP00000061468.1"/>
    </source>
</evidence>
<keyword evidence="1" id="KW-0812">Transmembrane</keyword>
<sequence length="65" mass="7534">AWRYDLLLKKPENGLECLTVRLCQKNKSQTHTHNVQVFYIGILVPWWFAAPITSPLVSNSNFTNM</sequence>
<reference evidence="2 3" key="1">
    <citation type="submission" date="2013-03" db="EMBL/GenBank/DDBJ databases">
        <authorList>
            <person name="Warren W."/>
            <person name="Wilson R.K."/>
        </authorList>
    </citation>
    <scope>NUCLEOTIDE SEQUENCE</scope>
</reference>
<keyword evidence="1" id="KW-1133">Transmembrane helix</keyword>
<reference evidence="2" key="2">
    <citation type="submission" date="2025-08" db="UniProtKB">
        <authorList>
            <consortium name="Ensembl"/>
        </authorList>
    </citation>
    <scope>IDENTIFICATION</scope>
</reference>